<sequence length="432" mass="46101">MEGLRQRIWTRLRQTLWFQPALASALAGFWVVLAIIGGPLLSGMDDLPIPDKDTIVELLKMGGGSLLTIATVTLSVLMVVLNAAAGQASPRALPGLMSDRMTHRALAAFIGGFVYAVTGVVVLGLGRDGDGARLLIGAGGLLTLCLALYRMVLWFHHIADLLKLSSMIDRIFRTGDQAIETYRASPAYGLRLRPAAMPALSGPGLVPLYPRLTGHLRLIDVARLAGTAEAHRLSVIICHRPGTAMHPQKPMAMIRTHDGRPIDDALRNILIGCFDIGRDRTEEQDPLLCLELLCETACRALSPGINDPETAIICLDRLESLLTGLVARPADADAPADTERLGPGAAHVVLPPLPLDLVLDRALMRIARCGADAVEVSCHLLQVLEAIVRNAQNEADADVARAAAIRAHAHAAAALATVHDRDRADTALAAIP</sequence>
<evidence type="ECO:0000313" key="3">
    <source>
        <dbReference type="Proteomes" id="UP000075787"/>
    </source>
</evidence>
<protein>
    <recommendedName>
        <fullName evidence="4">DUF2254 domain-containing protein</fullName>
    </recommendedName>
</protein>
<feature type="transmembrane region" description="Helical" evidence="1">
    <location>
        <begin position="105"/>
        <end position="126"/>
    </location>
</feature>
<reference evidence="2 3" key="1">
    <citation type="submission" date="2015-12" db="EMBL/GenBank/DDBJ databases">
        <title>Genome sequence of Tistrella mobilis MCCC 1A02139.</title>
        <authorList>
            <person name="Lu L."/>
            <person name="Lai Q."/>
            <person name="Shao Z."/>
            <person name="Qian P."/>
        </authorList>
    </citation>
    <scope>NUCLEOTIDE SEQUENCE [LARGE SCALE GENOMIC DNA]</scope>
    <source>
        <strain evidence="2 3">MCCC 1A02139</strain>
    </source>
</reference>
<name>A0A162KC32_9PROT</name>
<dbReference type="OrthoDB" id="2955631at2"/>
<dbReference type="InterPro" id="IPR018723">
    <property type="entry name" value="DUF2254_membrane"/>
</dbReference>
<dbReference type="EMBL" id="LPZR01000189">
    <property type="protein sequence ID" value="KYO50899.1"/>
    <property type="molecule type" value="Genomic_DNA"/>
</dbReference>
<organism evidence="2 3">
    <name type="scientific">Tistrella mobilis</name>
    <dbReference type="NCBI Taxonomy" id="171437"/>
    <lineage>
        <taxon>Bacteria</taxon>
        <taxon>Pseudomonadati</taxon>
        <taxon>Pseudomonadota</taxon>
        <taxon>Alphaproteobacteria</taxon>
        <taxon>Geminicoccales</taxon>
        <taxon>Geminicoccaceae</taxon>
        <taxon>Tistrella</taxon>
    </lineage>
</organism>
<dbReference type="AlphaFoldDB" id="A0A162KC32"/>
<comment type="caution">
    <text evidence="2">The sequence shown here is derived from an EMBL/GenBank/DDBJ whole genome shotgun (WGS) entry which is preliminary data.</text>
</comment>
<keyword evidence="1" id="KW-0472">Membrane</keyword>
<feature type="transmembrane region" description="Helical" evidence="1">
    <location>
        <begin position="21"/>
        <end position="41"/>
    </location>
</feature>
<evidence type="ECO:0000256" key="1">
    <source>
        <dbReference type="SAM" id="Phobius"/>
    </source>
</evidence>
<proteinExistence type="predicted"/>
<keyword evidence="1" id="KW-1133">Transmembrane helix</keyword>
<accession>A0A162KC32</accession>
<gene>
    <name evidence="2" type="ORF">AUP44_11290</name>
</gene>
<dbReference type="Proteomes" id="UP000075787">
    <property type="component" value="Unassembled WGS sequence"/>
</dbReference>
<evidence type="ECO:0008006" key="4">
    <source>
        <dbReference type="Google" id="ProtNLM"/>
    </source>
</evidence>
<feature type="transmembrane region" description="Helical" evidence="1">
    <location>
        <begin position="132"/>
        <end position="155"/>
    </location>
</feature>
<dbReference type="Pfam" id="PF10011">
    <property type="entry name" value="DUF2254"/>
    <property type="match status" value="1"/>
</dbReference>
<evidence type="ECO:0000313" key="2">
    <source>
        <dbReference type="EMBL" id="KYO50899.1"/>
    </source>
</evidence>
<feature type="transmembrane region" description="Helical" evidence="1">
    <location>
        <begin position="61"/>
        <end position="84"/>
    </location>
</feature>
<keyword evidence="1" id="KW-0812">Transmembrane</keyword>